<dbReference type="PANTHER" id="PTHR33498">
    <property type="entry name" value="TRANSPOSASE FOR INSERTION SEQUENCE ELEMENT IS1557"/>
    <property type="match status" value="1"/>
</dbReference>
<proteinExistence type="predicted"/>
<sequence>MLKGHKYTVLYRYANLTAKKQDELDYMLMIYPRLGEGYRLKELFSTFWELENTEEALAFLTFWCDMVMETDIQPFKHFVKTLKTHWSGIINYVKAKINSGVMEGINNKIQLAKRRARGYRNITNFINMIYFIAGKINFNYPYYPS</sequence>
<gene>
    <name evidence="2" type="ORF">GALL_528320</name>
</gene>
<accession>A0A1J5P374</accession>
<dbReference type="EMBL" id="MLJW01007190">
    <property type="protein sequence ID" value="OIQ65606.1"/>
    <property type="molecule type" value="Genomic_DNA"/>
</dbReference>
<reference evidence="2" key="1">
    <citation type="submission" date="2016-10" db="EMBL/GenBank/DDBJ databases">
        <title>Sequence of Gallionella enrichment culture.</title>
        <authorList>
            <person name="Poehlein A."/>
            <person name="Muehling M."/>
            <person name="Daniel R."/>
        </authorList>
    </citation>
    <scope>NUCLEOTIDE SEQUENCE</scope>
</reference>
<evidence type="ECO:0000313" key="2">
    <source>
        <dbReference type="EMBL" id="OIQ65606.1"/>
    </source>
</evidence>
<name>A0A1J5P374_9ZZZZ</name>
<dbReference type="AlphaFoldDB" id="A0A1J5P374"/>
<dbReference type="PANTHER" id="PTHR33498:SF1">
    <property type="entry name" value="TRANSPOSASE FOR INSERTION SEQUENCE ELEMENT IS1557"/>
    <property type="match status" value="1"/>
</dbReference>
<dbReference type="Pfam" id="PF01610">
    <property type="entry name" value="DDE_Tnp_ISL3"/>
    <property type="match status" value="1"/>
</dbReference>
<comment type="caution">
    <text evidence="2">The sequence shown here is derived from an EMBL/GenBank/DDBJ whole genome shotgun (WGS) entry which is preliminary data.</text>
</comment>
<feature type="domain" description="Transposase IS204/IS1001/IS1096/IS1165 DDE" evidence="1">
    <location>
        <begin position="2"/>
        <end position="129"/>
    </location>
</feature>
<dbReference type="InterPro" id="IPR047951">
    <property type="entry name" value="Transpos_ISL3"/>
</dbReference>
<organism evidence="2">
    <name type="scientific">mine drainage metagenome</name>
    <dbReference type="NCBI Taxonomy" id="410659"/>
    <lineage>
        <taxon>unclassified sequences</taxon>
        <taxon>metagenomes</taxon>
        <taxon>ecological metagenomes</taxon>
    </lineage>
</organism>
<dbReference type="InterPro" id="IPR002560">
    <property type="entry name" value="Transposase_DDE"/>
</dbReference>
<evidence type="ECO:0000259" key="1">
    <source>
        <dbReference type="Pfam" id="PF01610"/>
    </source>
</evidence>
<protein>
    <recommendedName>
        <fullName evidence="1">Transposase IS204/IS1001/IS1096/IS1165 DDE domain-containing protein</fullName>
    </recommendedName>
</protein>